<evidence type="ECO:0000313" key="5">
    <source>
        <dbReference type="Proteomes" id="UP000464507"/>
    </source>
</evidence>
<dbReference type="PROSITE" id="PS51186">
    <property type="entry name" value="GNAT"/>
    <property type="match status" value="1"/>
</dbReference>
<dbReference type="Pfam" id="PF00583">
    <property type="entry name" value="Acetyltransf_1"/>
    <property type="match status" value="1"/>
</dbReference>
<accession>A0A7L5AJP9</accession>
<keyword evidence="5" id="KW-1185">Reference proteome</keyword>
<dbReference type="KEGG" id="mant:BHD05_13900"/>
<dbReference type="InterPro" id="IPR016181">
    <property type="entry name" value="Acyl_CoA_acyltransferase"/>
</dbReference>
<protein>
    <recommendedName>
        <fullName evidence="3">N-acetyltransferase domain-containing protein</fullName>
    </recommendedName>
</protein>
<dbReference type="RefSeq" id="WP_161886963.1">
    <property type="nucleotide sequence ID" value="NZ_CP017146.1"/>
</dbReference>
<evidence type="ECO:0000313" key="4">
    <source>
        <dbReference type="EMBL" id="QHO70577.1"/>
    </source>
</evidence>
<reference evidence="4 5" key="1">
    <citation type="submission" date="2016-09" db="EMBL/GenBank/DDBJ databases">
        <title>Complete genome sequence of microbes from the polar regions.</title>
        <authorList>
            <person name="Liao L."/>
            <person name="Chen B."/>
        </authorList>
    </citation>
    <scope>NUCLEOTIDE SEQUENCE [LARGE SCALE GENOMIC DNA]</scope>
    <source>
        <strain evidence="4 5">ZS314</strain>
    </source>
</reference>
<evidence type="ECO:0000256" key="2">
    <source>
        <dbReference type="ARBA" id="ARBA00023315"/>
    </source>
</evidence>
<dbReference type="InterPro" id="IPR050680">
    <property type="entry name" value="YpeA/RimI_acetyltransf"/>
</dbReference>
<evidence type="ECO:0000259" key="3">
    <source>
        <dbReference type="PROSITE" id="PS51186"/>
    </source>
</evidence>
<evidence type="ECO:0000256" key="1">
    <source>
        <dbReference type="ARBA" id="ARBA00022679"/>
    </source>
</evidence>
<dbReference type="CDD" id="cd04301">
    <property type="entry name" value="NAT_SF"/>
    <property type="match status" value="1"/>
</dbReference>
<keyword evidence="2" id="KW-0012">Acyltransferase</keyword>
<dbReference type="OrthoDB" id="1821130at2"/>
<name>A0A7L5AJP9_9MICO</name>
<keyword evidence="1" id="KW-0808">Transferase</keyword>
<dbReference type="Proteomes" id="UP000464507">
    <property type="component" value="Chromosome"/>
</dbReference>
<gene>
    <name evidence="4" type="ORF">BHD05_13900</name>
</gene>
<dbReference type="GO" id="GO:0016747">
    <property type="term" value="F:acyltransferase activity, transferring groups other than amino-acyl groups"/>
    <property type="evidence" value="ECO:0007669"/>
    <property type="project" value="InterPro"/>
</dbReference>
<dbReference type="AlphaFoldDB" id="A0A7L5AJP9"/>
<dbReference type="SUPFAM" id="SSF55729">
    <property type="entry name" value="Acyl-CoA N-acyltransferases (Nat)"/>
    <property type="match status" value="1"/>
</dbReference>
<dbReference type="Gene3D" id="3.40.630.30">
    <property type="match status" value="1"/>
</dbReference>
<feature type="domain" description="N-acetyltransferase" evidence="3">
    <location>
        <begin position="2"/>
        <end position="153"/>
    </location>
</feature>
<organism evidence="4 5">
    <name type="scientific">Marisediminicola antarctica</name>
    <dbReference type="NCBI Taxonomy" id="674079"/>
    <lineage>
        <taxon>Bacteria</taxon>
        <taxon>Bacillati</taxon>
        <taxon>Actinomycetota</taxon>
        <taxon>Actinomycetes</taxon>
        <taxon>Micrococcales</taxon>
        <taxon>Microbacteriaceae</taxon>
        <taxon>Marisediminicola</taxon>
    </lineage>
</organism>
<dbReference type="EMBL" id="CP017146">
    <property type="protein sequence ID" value="QHO70577.1"/>
    <property type="molecule type" value="Genomic_DNA"/>
</dbReference>
<sequence length="153" mass="16377">MLVLAPITRDNLPDALGVRLTPAESHRVAPAALMLAKCHDRPGAQVWHPFLVAERGEPVGIVAVSIDRDDRLGGAQSAWVHNLLIQAEAQGRGLGRAAVAAILDWLSSEHPSVRRVGLNVRAGNDAAFALYSSFGFGDVGRTRDGRTIMLLEV</sequence>
<dbReference type="InterPro" id="IPR000182">
    <property type="entry name" value="GNAT_dom"/>
</dbReference>
<dbReference type="PANTHER" id="PTHR43420">
    <property type="entry name" value="ACETYLTRANSFERASE"/>
    <property type="match status" value="1"/>
</dbReference>
<proteinExistence type="predicted"/>